<evidence type="ECO:0008006" key="4">
    <source>
        <dbReference type="Google" id="ProtNLM"/>
    </source>
</evidence>
<feature type="transmembrane region" description="Helical" evidence="1">
    <location>
        <begin position="67"/>
        <end position="88"/>
    </location>
</feature>
<keyword evidence="1" id="KW-0472">Membrane</keyword>
<gene>
    <name evidence="2" type="ORF">ARC23_09735</name>
</gene>
<sequence length="94" mass="9277">MAQGKAPWCGVASWLGMVVGWGAGALAAQAAVAAGGNGLAAGMGVAVLGAALVGAGFAVASRVRGERWPWVGIAGAVVSALPLLMYLLRMMLKL</sequence>
<feature type="transmembrane region" description="Helical" evidence="1">
    <location>
        <begin position="39"/>
        <end position="61"/>
    </location>
</feature>
<evidence type="ECO:0000256" key="1">
    <source>
        <dbReference type="SAM" id="Phobius"/>
    </source>
</evidence>
<dbReference type="AlphaFoldDB" id="A0A0R0BBT1"/>
<keyword evidence="1" id="KW-0812">Transmembrane</keyword>
<reference evidence="2 3" key="1">
    <citation type="journal article" date="2016" name="Front. Microbiol.">
        <title>Genome Sequence of Type Strains of Genus Stenotrophomonas.</title>
        <authorList>
            <person name="Patil P.P."/>
            <person name="Midha S."/>
            <person name="Kumar S."/>
            <person name="Patil P.B."/>
        </authorList>
    </citation>
    <scope>NUCLEOTIDE SEQUENCE [LARGE SCALE GENOMIC DNA]</scope>
    <source>
        <strain evidence="2 3">LMG 978</strain>
    </source>
</reference>
<comment type="caution">
    <text evidence="2">The sequence shown here is derived from an EMBL/GenBank/DDBJ whole genome shotgun (WGS) entry which is preliminary data.</text>
</comment>
<protein>
    <recommendedName>
        <fullName evidence="4">Transmembrane protein</fullName>
    </recommendedName>
</protein>
<keyword evidence="1" id="KW-1133">Transmembrane helix</keyword>
<feature type="transmembrane region" description="Helical" evidence="1">
    <location>
        <begin position="12"/>
        <end position="32"/>
    </location>
</feature>
<evidence type="ECO:0000313" key="2">
    <source>
        <dbReference type="EMBL" id="KRG51262.1"/>
    </source>
</evidence>
<dbReference type="Proteomes" id="UP000051757">
    <property type="component" value="Unassembled WGS sequence"/>
</dbReference>
<accession>A0A0R0BBT1</accession>
<organism evidence="2 3">
    <name type="scientific">Stenotrophomonas beteli</name>
    <dbReference type="NCBI Taxonomy" id="3384461"/>
    <lineage>
        <taxon>Bacteria</taxon>
        <taxon>Pseudomonadati</taxon>
        <taxon>Pseudomonadota</taxon>
        <taxon>Gammaproteobacteria</taxon>
        <taxon>Lysobacterales</taxon>
        <taxon>Lysobacteraceae</taxon>
        <taxon>Stenotrophomonas</taxon>
        <taxon>Stenotrophomonas maltophilia group</taxon>
    </lineage>
</organism>
<name>A0A0R0BBT1_9GAMM</name>
<dbReference type="EMBL" id="LLXV01000026">
    <property type="protein sequence ID" value="KRG51262.1"/>
    <property type="molecule type" value="Genomic_DNA"/>
</dbReference>
<evidence type="ECO:0000313" key="3">
    <source>
        <dbReference type="Proteomes" id="UP000051757"/>
    </source>
</evidence>
<keyword evidence="3" id="KW-1185">Reference proteome</keyword>
<proteinExistence type="predicted"/>